<protein>
    <submittedName>
        <fullName evidence="1">Uncharacterized protein</fullName>
    </submittedName>
</protein>
<name>A0ABR3V1U4_HUMIN</name>
<proteinExistence type="predicted"/>
<reference evidence="1 2" key="1">
    <citation type="journal article" date="2024" name="Commun. Biol.">
        <title>Comparative genomic analysis of thermophilic fungi reveals convergent evolutionary adaptations and gene losses.</title>
        <authorList>
            <person name="Steindorff A.S."/>
            <person name="Aguilar-Pontes M.V."/>
            <person name="Robinson A.J."/>
            <person name="Andreopoulos B."/>
            <person name="LaButti K."/>
            <person name="Kuo A."/>
            <person name="Mondo S."/>
            <person name="Riley R."/>
            <person name="Otillar R."/>
            <person name="Haridas S."/>
            <person name="Lipzen A."/>
            <person name="Grimwood J."/>
            <person name="Schmutz J."/>
            <person name="Clum A."/>
            <person name="Reid I.D."/>
            <person name="Moisan M.C."/>
            <person name="Butler G."/>
            <person name="Nguyen T.T.M."/>
            <person name="Dewar K."/>
            <person name="Conant G."/>
            <person name="Drula E."/>
            <person name="Henrissat B."/>
            <person name="Hansel C."/>
            <person name="Singer S."/>
            <person name="Hutchinson M.I."/>
            <person name="de Vries R.P."/>
            <person name="Natvig D.O."/>
            <person name="Powell A.J."/>
            <person name="Tsang A."/>
            <person name="Grigoriev I.V."/>
        </authorList>
    </citation>
    <scope>NUCLEOTIDE SEQUENCE [LARGE SCALE GENOMIC DNA]</scope>
    <source>
        <strain evidence="1 2">CBS 620.91</strain>
    </source>
</reference>
<keyword evidence="2" id="KW-1185">Reference proteome</keyword>
<sequence length="86" mass="9670">MWGVEQPIIFRVLHIRSGTLRWVIGPEEPRGGDSEIRKLPVGSRGLRLSCRRKRHGTPGVSVRNALPSRRVPMHSTALLRWPSGPT</sequence>
<comment type="caution">
    <text evidence="1">The sequence shown here is derived from an EMBL/GenBank/DDBJ whole genome shotgun (WGS) entry which is preliminary data.</text>
</comment>
<organism evidence="1 2">
    <name type="scientific">Humicola insolens</name>
    <name type="common">Soft-rot fungus</name>
    <dbReference type="NCBI Taxonomy" id="85995"/>
    <lineage>
        <taxon>Eukaryota</taxon>
        <taxon>Fungi</taxon>
        <taxon>Dikarya</taxon>
        <taxon>Ascomycota</taxon>
        <taxon>Pezizomycotina</taxon>
        <taxon>Sordariomycetes</taxon>
        <taxon>Sordariomycetidae</taxon>
        <taxon>Sordariales</taxon>
        <taxon>Chaetomiaceae</taxon>
        <taxon>Mycothermus</taxon>
    </lineage>
</organism>
<dbReference type="Proteomes" id="UP001583172">
    <property type="component" value="Unassembled WGS sequence"/>
</dbReference>
<evidence type="ECO:0000313" key="2">
    <source>
        <dbReference type="Proteomes" id="UP001583172"/>
    </source>
</evidence>
<accession>A0ABR3V1U4</accession>
<gene>
    <name evidence="1" type="ORF">VTJ49DRAFT_6249</name>
</gene>
<dbReference type="EMBL" id="JAZGSY010000569">
    <property type="protein sequence ID" value="KAL1835674.1"/>
    <property type="molecule type" value="Genomic_DNA"/>
</dbReference>
<evidence type="ECO:0000313" key="1">
    <source>
        <dbReference type="EMBL" id="KAL1835674.1"/>
    </source>
</evidence>